<reference evidence="1" key="1">
    <citation type="submission" date="2021-08" db="EMBL/GenBank/DDBJ databases">
        <title>The first chromosome-level gecko genome reveals the dynamic sex chromosomes of Neotropical dwarf geckos (Sphaerodactylidae: Sphaerodactylus).</title>
        <authorList>
            <person name="Pinto B.J."/>
            <person name="Keating S.E."/>
            <person name="Gamble T."/>
        </authorList>
    </citation>
    <scope>NUCLEOTIDE SEQUENCE</scope>
    <source>
        <strain evidence="1">TG3544</strain>
    </source>
</reference>
<keyword evidence="2" id="KW-1185">Reference proteome</keyword>
<comment type="caution">
    <text evidence="1">The sequence shown here is derived from an EMBL/GenBank/DDBJ whole genome shotgun (WGS) entry which is preliminary data.</text>
</comment>
<protein>
    <submittedName>
        <fullName evidence="1">Uncharacterized protein</fullName>
    </submittedName>
</protein>
<proteinExistence type="predicted"/>
<sequence>MAQRFLPVSNFHVSDVNTDLSRQHPAEGESDQVQMSTVSTLYDNRYNGEIKVLEDNKQLELDLQKISMPTEEINKLEIDGFTIWYKMVLPPRFDKSKKYPLLIQVYGGPCSQNVKHTFGITWMTYLASNEGVVVALVDGRGTAFQGDKMLYAVYRKLGVYEVGDQISAVRFADINHSP</sequence>
<name>A0ACB8G1H0_9SAUR</name>
<dbReference type="EMBL" id="CM037615">
    <property type="protein sequence ID" value="KAH8013225.1"/>
    <property type="molecule type" value="Genomic_DNA"/>
</dbReference>
<evidence type="ECO:0000313" key="1">
    <source>
        <dbReference type="EMBL" id="KAH8013225.1"/>
    </source>
</evidence>
<organism evidence="1 2">
    <name type="scientific">Sphaerodactylus townsendi</name>
    <dbReference type="NCBI Taxonomy" id="933632"/>
    <lineage>
        <taxon>Eukaryota</taxon>
        <taxon>Metazoa</taxon>
        <taxon>Chordata</taxon>
        <taxon>Craniata</taxon>
        <taxon>Vertebrata</taxon>
        <taxon>Euteleostomi</taxon>
        <taxon>Lepidosauria</taxon>
        <taxon>Squamata</taxon>
        <taxon>Bifurcata</taxon>
        <taxon>Gekkota</taxon>
        <taxon>Sphaerodactylidae</taxon>
        <taxon>Sphaerodactylus</taxon>
    </lineage>
</organism>
<evidence type="ECO:0000313" key="2">
    <source>
        <dbReference type="Proteomes" id="UP000827872"/>
    </source>
</evidence>
<dbReference type="Proteomes" id="UP000827872">
    <property type="component" value="Linkage Group LG02"/>
</dbReference>
<accession>A0ACB8G1H0</accession>
<gene>
    <name evidence="1" type="ORF">K3G42_014108</name>
</gene>